<keyword evidence="2 4" id="KW-0378">Hydrolase</keyword>
<dbReference type="PANTHER" id="PTHR47992">
    <property type="entry name" value="PROTEIN PHOSPHATASE"/>
    <property type="match status" value="1"/>
</dbReference>
<proteinExistence type="inferred from homology"/>
<dbReference type="InterPro" id="IPR015655">
    <property type="entry name" value="PP2C"/>
</dbReference>
<dbReference type="InterPro" id="IPR036457">
    <property type="entry name" value="PPM-type-like_dom_sf"/>
</dbReference>
<dbReference type="SUPFAM" id="SSF81606">
    <property type="entry name" value="PP2C-like"/>
    <property type="match status" value="1"/>
</dbReference>
<evidence type="ECO:0000259" key="6">
    <source>
        <dbReference type="PROSITE" id="PS51746"/>
    </source>
</evidence>
<dbReference type="InterPro" id="IPR001932">
    <property type="entry name" value="PPM-type_phosphatase-like_dom"/>
</dbReference>
<dbReference type="GO" id="GO:0046872">
    <property type="term" value="F:metal ion binding"/>
    <property type="evidence" value="ECO:0007669"/>
    <property type="project" value="UniProtKB-KW"/>
</dbReference>
<dbReference type="SMART" id="SM00332">
    <property type="entry name" value="PP2Cc"/>
    <property type="match status" value="1"/>
</dbReference>
<evidence type="ECO:0000313" key="7">
    <source>
        <dbReference type="WBParaSite" id="MCU_009534-RB"/>
    </source>
</evidence>
<feature type="domain" description="PPM-type phosphatase" evidence="6">
    <location>
        <begin position="44"/>
        <end position="224"/>
    </location>
</feature>
<accession>A0A5K3FMP8</accession>
<evidence type="ECO:0000256" key="3">
    <source>
        <dbReference type="ARBA" id="ARBA00022912"/>
    </source>
</evidence>
<evidence type="ECO:0000256" key="5">
    <source>
        <dbReference type="SAM" id="MobiDB-lite"/>
    </source>
</evidence>
<evidence type="ECO:0000256" key="1">
    <source>
        <dbReference type="ARBA" id="ARBA00022723"/>
    </source>
</evidence>
<protein>
    <submittedName>
        <fullName evidence="7">PPM-type phosphatase domain-containing protein</fullName>
    </submittedName>
</protein>
<dbReference type="PROSITE" id="PS01032">
    <property type="entry name" value="PPM_1"/>
    <property type="match status" value="1"/>
</dbReference>
<keyword evidence="1" id="KW-0479">Metal-binding</keyword>
<evidence type="ECO:0000256" key="4">
    <source>
        <dbReference type="RuleBase" id="RU003465"/>
    </source>
</evidence>
<dbReference type="CDD" id="cd00143">
    <property type="entry name" value="PP2Cc"/>
    <property type="match status" value="1"/>
</dbReference>
<feature type="region of interest" description="Disordered" evidence="5">
    <location>
        <begin position="1"/>
        <end position="35"/>
    </location>
</feature>
<organism evidence="7">
    <name type="scientific">Mesocestoides corti</name>
    <name type="common">Flatworm</name>
    <dbReference type="NCBI Taxonomy" id="53468"/>
    <lineage>
        <taxon>Eukaryota</taxon>
        <taxon>Metazoa</taxon>
        <taxon>Spiralia</taxon>
        <taxon>Lophotrochozoa</taxon>
        <taxon>Platyhelminthes</taxon>
        <taxon>Cestoda</taxon>
        <taxon>Eucestoda</taxon>
        <taxon>Cyclophyllidea</taxon>
        <taxon>Mesocestoididae</taxon>
        <taxon>Mesocestoides</taxon>
    </lineage>
</organism>
<reference evidence="7" key="1">
    <citation type="submission" date="2019-11" db="UniProtKB">
        <authorList>
            <consortium name="WormBaseParasite"/>
        </authorList>
    </citation>
    <scope>IDENTIFICATION</scope>
</reference>
<dbReference type="Pfam" id="PF00481">
    <property type="entry name" value="PP2C"/>
    <property type="match status" value="1"/>
</dbReference>
<sequence length="224" mass="24803">MSLFDDLPDPVTESKPLKRQVGDGGDEDGPPADKRPLIDLIDLLVGTAAEKGERTEMQDTHLNIPDFVSKVAAGAYSGEAQRISLFGVFDGHGGARAAHFAKQRIMEQLSAKFPSGDLAQIEKDIKRILLDVYKKTDEEFLREASRQRPHWKDGSTATTVLLVNNTLYIANIGDSAVCNISNVVHFVKSASKLFLLPSYNVILAKIVCFQWNISRYVFSTLRSH</sequence>
<dbReference type="Gene3D" id="3.60.40.10">
    <property type="entry name" value="PPM-type phosphatase domain"/>
    <property type="match status" value="1"/>
</dbReference>
<dbReference type="PROSITE" id="PS51746">
    <property type="entry name" value="PPM_2"/>
    <property type="match status" value="1"/>
</dbReference>
<dbReference type="GO" id="GO:0004722">
    <property type="term" value="F:protein serine/threonine phosphatase activity"/>
    <property type="evidence" value="ECO:0007669"/>
    <property type="project" value="InterPro"/>
</dbReference>
<dbReference type="AlphaFoldDB" id="A0A5K3FMP8"/>
<name>A0A5K3FMP8_MESCO</name>
<dbReference type="InterPro" id="IPR000222">
    <property type="entry name" value="PP2C_BS"/>
</dbReference>
<dbReference type="WBParaSite" id="MCU_009534-RB">
    <property type="protein sequence ID" value="MCU_009534-RB"/>
    <property type="gene ID" value="MCU_009534"/>
</dbReference>
<evidence type="ECO:0000256" key="2">
    <source>
        <dbReference type="ARBA" id="ARBA00022801"/>
    </source>
</evidence>
<comment type="similarity">
    <text evidence="4">Belongs to the PP2C family.</text>
</comment>
<keyword evidence="3 4" id="KW-0904">Protein phosphatase</keyword>